<accession>A0A2U3E241</accession>
<evidence type="ECO:0000313" key="2">
    <source>
        <dbReference type="EMBL" id="PWI68573.1"/>
    </source>
</evidence>
<feature type="compositionally biased region" description="Low complexity" evidence="1">
    <location>
        <begin position="173"/>
        <end position="196"/>
    </location>
</feature>
<dbReference type="AlphaFoldDB" id="A0A2U3E241"/>
<dbReference type="EMBL" id="LCWV01000014">
    <property type="protein sequence ID" value="PWI68573.1"/>
    <property type="molecule type" value="Genomic_DNA"/>
</dbReference>
<organism evidence="2 3">
    <name type="scientific">Purpureocillium lilacinum</name>
    <name type="common">Paecilomyces lilacinus</name>
    <dbReference type="NCBI Taxonomy" id="33203"/>
    <lineage>
        <taxon>Eukaryota</taxon>
        <taxon>Fungi</taxon>
        <taxon>Dikarya</taxon>
        <taxon>Ascomycota</taxon>
        <taxon>Pezizomycotina</taxon>
        <taxon>Sordariomycetes</taxon>
        <taxon>Hypocreomycetidae</taxon>
        <taxon>Hypocreales</taxon>
        <taxon>Ophiocordycipitaceae</taxon>
        <taxon>Purpureocillium</taxon>
    </lineage>
</organism>
<proteinExistence type="predicted"/>
<gene>
    <name evidence="2" type="ORF">PCL_01662</name>
</gene>
<feature type="region of interest" description="Disordered" evidence="1">
    <location>
        <begin position="51"/>
        <end position="72"/>
    </location>
</feature>
<feature type="region of interest" description="Disordered" evidence="1">
    <location>
        <begin position="136"/>
        <end position="218"/>
    </location>
</feature>
<sequence length="231" mass="23963">MQASIHSTAGASTAAGTHLTIPSSPAGALPSTILHRSFPFFTFFSPLSHQLHRQPQSAHPPPPSRARVLNSSPFSTSPFFHTPLAFPATATPAAISPVDADSYRLDLVQGSRTTAPLLAFRAATCHRPIVVHADPCPSPASSRASQPPSPYAIPLRPDARAEPQPAGSPPLFSPSSLPAINSALPSLAAPSSTATSRQRQSAPSRPGPTLRASQPPAAPTLVNSLLLLALQ</sequence>
<name>A0A2U3E241_PURLI</name>
<reference evidence="2 3" key="1">
    <citation type="journal article" date="2016" name="Front. Microbiol.">
        <title>Genome and transcriptome sequences reveal the specific parasitism of the nematophagous Purpureocillium lilacinum 36-1.</title>
        <authorList>
            <person name="Xie J."/>
            <person name="Li S."/>
            <person name="Mo C."/>
            <person name="Xiao X."/>
            <person name="Peng D."/>
            <person name="Wang G."/>
            <person name="Xiao Y."/>
        </authorList>
    </citation>
    <scope>NUCLEOTIDE SEQUENCE [LARGE SCALE GENOMIC DNA]</scope>
    <source>
        <strain evidence="2 3">36-1</strain>
    </source>
</reference>
<protein>
    <submittedName>
        <fullName evidence="2">Uncharacterized protein</fullName>
    </submittedName>
</protein>
<dbReference type="Proteomes" id="UP000245956">
    <property type="component" value="Unassembled WGS sequence"/>
</dbReference>
<evidence type="ECO:0000256" key="1">
    <source>
        <dbReference type="SAM" id="MobiDB-lite"/>
    </source>
</evidence>
<evidence type="ECO:0000313" key="3">
    <source>
        <dbReference type="Proteomes" id="UP000245956"/>
    </source>
</evidence>
<feature type="compositionally biased region" description="Low complexity" evidence="1">
    <location>
        <begin position="136"/>
        <end position="146"/>
    </location>
</feature>
<comment type="caution">
    <text evidence="2">The sequence shown here is derived from an EMBL/GenBank/DDBJ whole genome shotgun (WGS) entry which is preliminary data.</text>
</comment>